<proteinExistence type="predicted"/>
<feature type="compositionally biased region" description="Acidic residues" evidence="1">
    <location>
        <begin position="51"/>
        <end position="66"/>
    </location>
</feature>
<name>A0A371IGG2_MUCPR</name>
<evidence type="ECO:0000256" key="1">
    <source>
        <dbReference type="SAM" id="MobiDB-lite"/>
    </source>
</evidence>
<organism evidence="2 3">
    <name type="scientific">Mucuna pruriens</name>
    <name type="common">Velvet bean</name>
    <name type="synonym">Dolichos pruriens</name>
    <dbReference type="NCBI Taxonomy" id="157652"/>
    <lineage>
        <taxon>Eukaryota</taxon>
        <taxon>Viridiplantae</taxon>
        <taxon>Streptophyta</taxon>
        <taxon>Embryophyta</taxon>
        <taxon>Tracheophyta</taxon>
        <taxon>Spermatophyta</taxon>
        <taxon>Magnoliopsida</taxon>
        <taxon>eudicotyledons</taxon>
        <taxon>Gunneridae</taxon>
        <taxon>Pentapetalae</taxon>
        <taxon>rosids</taxon>
        <taxon>fabids</taxon>
        <taxon>Fabales</taxon>
        <taxon>Fabaceae</taxon>
        <taxon>Papilionoideae</taxon>
        <taxon>50 kb inversion clade</taxon>
        <taxon>NPAAA clade</taxon>
        <taxon>indigoferoid/millettioid clade</taxon>
        <taxon>Phaseoleae</taxon>
        <taxon>Mucuna</taxon>
    </lineage>
</organism>
<dbReference type="AlphaFoldDB" id="A0A371IGG2"/>
<keyword evidence="3" id="KW-1185">Reference proteome</keyword>
<gene>
    <name evidence="2" type="ORF">CR513_00855</name>
</gene>
<evidence type="ECO:0000313" key="3">
    <source>
        <dbReference type="Proteomes" id="UP000257109"/>
    </source>
</evidence>
<feature type="compositionally biased region" description="Polar residues" evidence="1">
    <location>
        <begin position="1"/>
        <end position="21"/>
    </location>
</feature>
<evidence type="ECO:0000313" key="2">
    <source>
        <dbReference type="EMBL" id="RDY14131.1"/>
    </source>
</evidence>
<dbReference type="Proteomes" id="UP000257109">
    <property type="component" value="Unassembled WGS sequence"/>
</dbReference>
<feature type="region of interest" description="Disordered" evidence="1">
    <location>
        <begin position="1"/>
        <end position="93"/>
    </location>
</feature>
<reference evidence="2" key="1">
    <citation type="submission" date="2018-05" db="EMBL/GenBank/DDBJ databases">
        <title>Draft genome of Mucuna pruriens seed.</title>
        <authorList>
            <person name="Nnadi N.E."/>
            <person name="Vos R."/>
            <person name="Hasami M.H."/>
            <person name="Devisetty U.K."/>
            <person name="Aguiy J.C."/>
        </authorList>
    </citation>
    <scope>NUCLEOTIDE SEQUENCE [LARGE SCALE GENOMIC DNA]</scope>
    <source>
        <strain evidence="2">JCA_2017</strain>
    </source>
</reference>
<feature type="compositionally biased region" description="Polar residues" evidence="1">
    <location>
        <begin position="29"/>
        <end position="44"/>
    </location>
</feature>
<feature type="non-terminal residue" evidence="2">
    <location>
        <position position="1"/>
    </location>
</feature>
<accession>A0A371IGG2</accession>
<dbReference type="EMBL" id="QJKJ01000126">
    <property type="protein sequence ID" value="RDY14131.1"/>
    <property type="molecule type" value="Genomic_DNA"/>
</dbReference>
<protein>
    <submittedName>
        <fullName evidence="2">Uncharacterized protein</fullName>
    </submittedName>
</protein>
<sequence length="115" mass="13193">MSGSEGSPQGGLSTIQMQSLTKEIHKRTNQMGNQIANKQATLNNSRRDEQSNEGDESQFEEEDNEEEQPRRKRPNQNNQMRQKNRREDDLGGIKIKVFSFQGKSDLKHTWSGKCV</sequence>
<comment type="caution">
    <text evidence="2">The sequence shown here is derived from an EMBL/GenBank/DDBJ whole genome shotgun (WGS) entry which is preliminary data.</text>
</comment>